<dbReference type="Gene3D" id="3.30.1200.10">
    <property type="entry name" value="YggU-like"/>
    <property type="match status" value="1"/>
</dbReference>
<evidence type="ECO:0000313" key="2">
    <source>
        <dbReference type="EMBL" id="RZV36476.1"/>
    </source>
</evidence>
<dbReference type="Proteomes" id="UP000322454">
    <property type="component" value="Unassembled WGS sequence"/>
</dbReference>
<evidence type="ECO:0000256" key="1">
    <source>
        <dbReference type="ARBA" id="ARBA00010364"/>
    </source>
</evidence>
<proteinExistence type="inferred from homology"/>
<organism evidence="2 3">
    <name type="scientific">Candidatus Acidulodesulfobacterium acidiphilum</name>
    <dbReference type="NCBI Taxonomy" id="2597224"/>
    <lineage>
        <taxon>Bacteria</taxon>
        <taxon>Deltaproteobacteria</taxon>
        <taxon>Candidatus Acidulodesulfobacterales</taxon>
        <taxon>Candidatus Acidulodesulfobacterium</taxon>
    </lineage>
</organism>
<dbReference type="AlphaFoldDB" id="A0A520X5P1"/>
<accession>A0A520X5P1</accession>
<dbReference type="NCBIfam" id="TIGR00251">
    <property type="entry name" value="DUF167 family protein"/>
    <property type="match status" value="1"/>
</dbReference>
<evidence type="ECO:0000313" key="3">
    <source>
        <dbReference type="Proteomes" id="UP000322454"/>
    </source>
</evidence>
<protein>
    <submittedName>
        <fullName evidence="2">DUF167 domain-containing protein</fullName>
    </submittedName>
</protein>
<dbReference type="Pfam" id="PF02594">
    <property type="entry name" value="DUF167"/>
    <property type="match status" value="1"/>
</dbReference>
<comment type="similarity">
    <text evidence="1">Belongs to the UPF0235 family.</text>
</comment>
<dbReference type="EMBL" id="SHMQ01000066">
    <property type="protein sequence ID" value="RZV36476.1"/>
    <property type="molecule type" value="Genomic_DNA"/>
</dbReference>
<reference evidence="2 3" key="1">
    <citation type="submission" date="2019-01" db="EMBL/GenBank/DDBJ databases">
        <title>Insights into ecological role of a new deltaproteobacterial order Candidatus Sinidesulfobacterales (Sva0485) by metagenomics and metatranscriptomics.</title>
        <authorList>
            <person name="Tan S."/>
            <person name="Liu J."/>
            <person name="Fang Y."/>
            <person name="Hedlund B."/>
            <person name="Lian Z.-H."/>
            <person name="Huang L.-Y."/>
            <person name="Li J.-T."/>
            <person name="Huang L.-N."/>
            <person name="Li W.-J."/>
            <person name="Jiang H.-C."/>
            <person name="Dong H.-L."/>
            <person name="Shu W.-S."/>
        </authorList>
    </citation>
    <scope>NUCLEOTIDE SEQUENCE [LARGE SCALE GENOMIC DNA]</scope>
    <source>
        <strain evidence="2">AP4</strain>
    </source>
</reference>
<dbReference type="InterPro" id="IPR003746">
    <property type="entry name" value="DUF167"/>
</dbReference>
<name>A0A520X5P1_9DELT</name>
<sequence>MSVAVKTGSKIEGYEILDDGTLKISIKERPVENKANEAVIRKIAEIYDTPKNKITIKTGLKSKNKIVAIND</sequence>
<dbReference type="SUPFAM" id="SSF69786">
    <property type="entry name" value="YggU-like"/>
    <property type="match status" value="1"/>
</dbReference>
<gene>
    <name evidence="2" type="ORF">EVJ48_10360</name>
</gene>
<dbReference type="InterPro" id="IPR036591">
    <property type="entry name" value="YggU-like_sf"/>
</dbReference>
<dbReference type="SMART" id="SM01152">
    <property type="entry name" value="DUF167"/>
    <property type="match status" value="1"/>
</dbReference>
<comment type="caution">
    <text evidence="2">The sequence shown here is derived from an EMBL/GenBank/DDBJ whole genome shotgun (WGS) entry which is preliminary data.</text>
</comment>